<sequence length="111" mass="12287">MLQTVSSLEPLEEVSYYPRGDGLADIRIRRNITTVMHGDGETAWTEYTADEAYTIRDLTEQEAIEQADSIWLDCVQASKSDSQRLAGLEASSLDQDEALAEIYQLLSGGEA</sequence>
<comment type="caution">
    <text evidence="1">The sequence shown here is derived from an EMBL/GenBank/DDBJ whole genome shotgun (WGS) entry which is preliminary data.</text>
</comment>
<proteinExistence type="predicted"/>
<gene>
    <name evidence="1" type="ORF">BBM1128_02605</name>
</gene>
<reference evidence="1 2" key="1">
    <citation type="journal article" date="2015" name="Int J Genomics">
        <title>Comparative Genomics Revealed Genetic Diversity and Species/Strain-Level Differences in Carbohydrate Metabolism of Three Probiotic Bifidobacterial Species.</title>
        <authorList>
            <person name="Odamaki T."/>
            <person name="Horigome A."/>
            <person name="Sugahara H."/>
            <person name="Hashikura N."/>
            <person name="Minami J."/>
            <person name="Xiao J.Z."/>
            <person name="Abe F."/>
        </authorList>
    </citation>
    <scope>NUCLEOTIDE SEQUENCE [LARGE SCALE GENOMIC DNA]</scope>
    <source>
        <strain evidence="1 2">MCC 1128</strain>
    </source>
</reference>
<evidence type="ECO:0000313" key="1">
    <source>
        <dbReference type="EMBL" id="KOA42626.1"/>
    </source>
</evidence>
<dbReference type="EMBL" id="AVQD01000004">
    <property type="protein sequence ID" value="KOA42626.1"/>
    <property type="molecule type" value="Genomic_DNA"/>
</dbReference>
<dbReference type="Proteomes" id="UP000037193">
    <property type="component" value="Unassembled WGS sequence"/>
</dbReference>
<dbReference type="PATRIC" id="fig|1365965.3.peg.527"/>
<dbReference type="AlphaFoldDB" id="A0A0L7B562"/>
<organism evidence="1 2">
    <name type="scientific">Bifidobacterium breve MCC 1128</name>
    <dbReference type="NCBI Taxonomy" id="1365965"/>
    <lineage>
        <taxon>Bacteria</taxon>
        <taxon>Bacillati</taxon>
        <taxon>Actinomycetota</taxon>
        <taxon>Actinomycetes</taxon>
        <taxon>Bifidobacteriales</taxon>
        <taxon>Bifidobacteriaceae</taxon>
        <taxon>Bifidobacterium</taxon>
    </lineage>
</organism>
<protein>
    <submittedName>
        <fullName evidence="1">Uncharacterized protein</fullName>
    </submittedName>
</protein>
<evidence type="ECO:0000313" key="2">
    <source>
        <dbReference type="Proteomes" id="UP000037193"/>
    </source>
</evidence>
<name>A0A0L7B562_BIFBR</name>
<accession>A0A0L7B562</accession>